<dbReference type="AlphaFoldDB" id="A0A0C5VQ32"/>
<dbReference type="GO" id="GO:0009055">
    <property type="term" value="F:electron transfer activity"/>
    <property type="evidence" value="ECO:0007669"/>
    <property type="project" value="InterPro"/>
</dbReference>
<evidence type="ECO:0000259" key="8">
    <source>
        <dbReference type="PROSITE" id="PS51007"/>
    </source>
</evidence>
<accession>A0A0C5VQ32</accession>
<dbReference type="PANTHER" id="PTHR37823">
    <property type="entry name" value="CYTOCHROME C-553-LIKE"/>
    <property type="match status" value="1"/>
</dbReference>
<dbReference type="Gene3D" id="1.10.760.10">
    <property type="entry name" value="Cytochrome c-like domain"/>
    <property type="match status" value="1"/>
</dbReference>
<keyword evidence="10" id="KW-1185">Reference proteome</keyword>
<dbReference type="Proteomes" id="UP000032266">
    <property type="component" value="Chromosome"/>
</dbReference>
<evidence type="ECO:0000313" key="10">
    <source>
        <dbReference type="Proteomes" id="UP000032266"/>
    </source>
</evidence>
<dbReference type="RefSeq" id="WP_052829987.1">
    <property type="nucleotide sequence ID" value="NZ_CP007142.1"/>
</dbReference>
<keyword evidence="5 6" id="KW-0408">Iron</keyword>
<reference evidence="9 10" key="1">
    <citation type="submission" date="2014-01" db="EMBL/GenBank/DDBJ databases">
        <title>Full genme sequencing of cellulolytic bacterium Gynuella sunshinyii YC6258T gen. nov., sp. nov.</title>
        <authorList>
            <person name="Khan H."/>
            <person name="Chung E.J."/>
            <person name="Chung Y.R."/>
        </authorList>
    </citation>
    <scope>NUCLEOTIDE SEQUENCE [LARGE SCALE GENOMIC DNA]</scope>
    <source>
        <strain evidence="9 10">YC6258</strain>
    </source>
</reference>
<dbReference type="Pfam" id="PF00034">
    <property type="entry name" value="Cytochrom_C"/>
    <property type="match status" value="1"/>
</dbReference>
<dbReference type="HOGENOM" id="CLU_119069_1_0_6"/>
<dbReference type="PROSITE" id="PS51007">
    <property type="entry name" value="CYTC"/>
    <property type="match status" value="1"/>
</dbReference>
<protein>
    <submittedName>
        <fullName evidence="9">Cytochrome c, mono-and diheme variant</fullName>
    </submittedName>
</protein>
<evidence type="ECO:0000256" key="7">
    <source>
        <dbReference type="SAM" id="SignalP"/>
    </source>
</evidence>
<evidence type="ECO:0000256" key="6">
    <source>
        <dbReference type="PROSITE-ProRule" id="PRU00433"/>
    </source>
</evidence>
<feature type="signal peptide" evidence="7">
    <location>
        <begin position="1"/>
        <end position="18"/>
    </location>
</feature>
<gene>
    <name evidence="9" type="ORF">YC6258_00344</name>
</gene>
<dbReference type="InterPro" id="IPR009056">
    <property type="entry name" value="Cyt_c-like_dom"/>
</dbReference>
<dbReference type="SUPFAM" id="SSF46626">
    <property type="entry name" value="Cytochrome c"/>
    <property type="match status" value="1"/>
</dbReference>
<keyword evidence="7" id="KW-0732">Signal</keyword>
<dbReference type="PANTHER" id="PTHR37823:SF1">
    <property type="entry name" value="CYTOCHROME C-553-LIKE"/>
    <property type="match status" value="1"/>
</dbReference>
<organism evidence="9 10">
    <name type="scientific">Gynuella sunshinyii YC6258</name>
    <dbReference type="NCBI Taxonomy" id="1445510"/>
    <lineage>
        <taxon>Bacteria</taxon>
        <taxon>Pseudomonadati</taxon>
        <taxon>Pseudomonadota</taxon>
        <taxon>Gammaproteobacteria</taxon>
        <taxon>Oceanospirillales</taxon>
        <taxon>Saccharospirillaceae</taxon>
        <taxon>Gynuella</taxon>
    </lineage>
</organism>
<keyword evidence="3 6" id="KW-0479">Metal-binding</keyword>
<sequence>MRILIVSALMLISAIVLANHDRGHVDVKIGDLTEKGQYGQQVFNQNCAACHGVNAQGTPSGPPLIHSFYNPGHHSNEAFYRAIKNGVQQHHWSYGNMPPQPQIGFMEMTALLAFIRETQEHNGIKAQEHKM</sequence>
<evidence type="ECO:0000256" key="5">
    <source>
        <dbReference type="ARBA" id="ARBA00023004"/>
    </source>
</evidence>
<dbReference type="GO" id="GO:0020037">
    <property type="term" value="F:heme binding"/>
    <property type="evidence" value="ECO:0007669"/>
    <property type="project" value="InterPro"/>
</dbReference>
<evidence type="ECO:0000256" key="2">
    <source>
        <dbReference type="ARBA" id="ARBA00022617"/>
    </source>
</evidence>
<feature type="chain" id="PRO_5002191274" evidence="7">
    <location>
        <begin position="19"/>
        <end position="131"/>
    </location>
</feature>
<dbReference type="STRING" id="1445510.YC6258_00344"/>
<name>A0A0C5VQ32_9GAMM</name>
<evidence type="ECO:0000313" key="9">
    <source>
        <dbReference type="EMBL" id="AJQ92394.1"/>
    </source>
</evidence>
<dbReference type="InterPro" id="IPR051811">
    <property type="entry name" value="Cytochrome_c550/c551-like"/>
</dbReference>
<feature type="domain" description="Cytochrome c" evidence="8">
    <location>
        <begin position="34"/>
        <end position="119"/>
    </location>
</feature>
<keyword evidence="2 6" id="KW-0349">Heme</keyword>
<dbReference type="GO" id="GO:0046872">
    <property type="term" value="F:metal ion binding"/>
    <property type="evidence" value="ECO:0007669"/>
    <property type="project" value="UniProtKB-KW"/>
</dbReference>
<dbReference type="EMBL" id="CP007142">
    <property type="protein sequence ID" value="AJQ92394.1"/>
    <property type="molecule type" value="Genomic_DNA"/>
</dbReference>
<dbReference type="InterPro" id="IPR036909">
    <property type="entry name" value="Cyt_c-like_dom_sf"/>
</dbReference>
<dbReference type="KEGG" id="gsn:YC6258_00344"/>
<evidence type="ECO:0000256" key="1">
    <source>
        <dbReference type="ARBA" id="ARBA00022448"/>
    </source>
</evidence>
<keyword evidence="4" id="KW-0249">Electron transport</keyword>
<evidence type="ECO:0000256" key="4">
    <source>
        <dbReference type="ARBA" id="ARBA00022982"/>
    </source>
</evidence>
<keyword evidence="1" id="KW-0813">Transport</keyword>
<proteinExistence type="predicted"/>
<evidence type="ECO:0000256" key="3">
    <source>
        <dbReference type="ARBA" id="ARBA00022723"/>
    </source>
</evidence>
<dbReference type="OrthoDB" id="9779283at2"/>